<evidence type="ECO:0000256" key="3">
    <source>
        <dbReference type="ARBA" id="ARBA00022679"/>
    </source>
</evidence>
<keyword evidence="4" id="KW-0949">S-adenosyl-L-methionine</keyword>
<evidence type="ECO:0000256" key="5">
    <source>
        <dbReference type="ARBA" id="ARBA00023098"/>
    </source>
</evidence>
<dbReference type="CDD" id="cd02440">
    <property type="entry name" value="AdoMet_MTases"/>
    <property type="match status" value="1"/>
</dbReference>
<accession>A0A2J6S4I5</accession>
<evidence type="ECO:0000256" key="1">
    <source>
        <dbReference type="ARBA" id="ARBA00010815"/>
    </source>
</evidence>
<dbReference type="InterPro" id="IPR029063">
    <property type="entry name" value="SAM-dependent_MTases_sf"/>
</dbReference>
<comment type="similarity">
    <text evidence="1">Belongs to the CFA/CMAS family.</text>
</comment>
<dbReference type="GO" id="GO:0008168">
    <property type="term" value="F:methyltransferase activity"/>
    <property type="evidence" value="ECO:0007669"/>
    <property type="project" value="UniProtKB-KW"/>
</dbReference>
<sequence>MGILQSVQHFFVCYFSSFSRSYLLSLLTKLSHGRLNLTLKDQAQTEEHTYGVSAKLDPDVPEAFLVVKSPNVWTRLSMNLDLGFAEAYMSGELECNDLVALVSIYISNWTVLGNGSRFLSLLPRLQHLFTSIFRPNNTKNSLINASSHYDTSNELFTAFLSRDMSYSCPIWESREDTLEDAQLRKVRNVIDKAEIKSHHHVLDIGGGWCFLAIEAVKRTGCMVTATTLSVEQKALGEKKIKEEGLEDRIRVLLVDYRDTPLLEEGKKRYDRVVSVEMLEHVGKEFMDWFFGTIDQLLDPEEGVMVIQGITIINRIHATPKILDNFLDRYIFPGGYLPSIRRLIDAINVGSKSSLEISTVQSIGPHYVKALRLWREKFERNWEEIKGEYVKSRGTVVVSEAELEAWRRRWIYYFSYCEAGFRAGVLGDHVVVARRRPNASEGEGVPF</sequence>
<dbReference type="PANTHER" id="PTHR43667">
    <property type="entry name" value="CYCLOPROPANE-FATTY-ACYL-PHOSPHOLIPID SYNTHASE"/>
    <property type="match status" value="1"/>
</dbReference>
<keyword evidence="3" id="KW-0808">Transferase</keyword>
<dbReference type="Pfam" id="PF02353">
    <property type="entry name" value="CMAS"/>
    <property type="match status" value="1"/>
</dbReference>
<name>A0A2J6S4I5_HYAVF</name>
<evidence type="ECO:0000256" key="2">
    <source>
        <dbReference type="ARBA" id="ARBA00022603"/>
    </source>
</evidence>
<dbReference type="GO" id="GO:0032259">
    <property type="term" value="P:methylation"/>
    <property type="evidence" value="ECO:0007669"/>
    <property type="project" value="UniProtKB-KW"/>
</dbReference>
<protein>
    <submittedName>
        <fullName evidence="6">Cyclopropane-fatty-acyl-phospholipid synthase</fullName>
    </submittedName>
</protein>
<dbReference type="OrthoDB" id="8300214at2759"/>
<proteinExistence type="inferred from homology"/>
<keyword evidence="2" id="KW-0489">Methyltransferase</keyword>
<dbReference type="GO" id="GO:0008610">
    <property type="term" value="P:lipid biosynthetic process"/>
    <property type="evidence" value="ECO:0007669"/>
    <property type="project" value="InterPro"/>
</dbReference>
<dbReference type="AlphaFoldDB" id="A0A2J6S4I5"/>
<evidence type="ECO:0000313" key="7">
    <source>
        <dbReference type="Proteomes" id="UP000235786"/>
    </source>
</evidence>
<gene>
    <name evidence="6" type="ORF">L207DRAFT_562791</name>
</gene>
<keyword evidence="7" id="KW-1185">Reference proteome</keyword>
<reference evidence="6 7" key="1">
    <citation type="submission" date="2016-04" db="EMBL/GenBank/DDBJ databases">
        <title>A degradative enzymes factory behind the ericoid mycorrhizal symbiosis.</title>
        <authorList>
            <consortium name="DOE Joint Genome Institute"/>
            <person name="Martino E."/>
            <person name="Morin E."/>
            <person name="Grelet G."/>
            <person name="Kuo A."/>
            <person name="Kohler A."/>
            <person name="Daghino S."/>
            <person name="Barry K."/>
            <person name="Choi C."/>
            <person name="Cichocki N."/>
            <person name="Clum A."/>
            <person name="Copeland A."/>
            <person name="Hainaut M."/>
            <person name="Haridas S."/>
            <person name="Labutti K."/>
            <person name="Lindquist E."/>
            <person name="Lipzen A."/>
            <person name="Khouja H.-R."/>
            <person name="Murat C."/>
            <person name="Ohm R."/>
            <person name="Olson A."/>
            <person name="Spatafora J."/>
            <person name="Veneault-Fourrey C."/>
            <person name="Henrissat B."/>
            <person name="Grigoriev I."/>
            <person name="Martin F."/>
            <person name="Perotto S."/>
        </authorList>
    </citation>
    <scope>NUCLEOTIDE SEQUENCE [LARGE SCALE GENOMIC DNA]</scope>
    <source>
        <strain evidence="6 7">F</strain>
    </source>
</reference>
<dbReference type="PANTHER" id="PTHR43667:SF2">
    <property type="entry name" value="FATTY ACID C-METHYL TRANSFERASE"/>
    <property type="match status" value="1"/>
</dbReference>
<dbReference type="EMBL" id="KZ613940">
    <property type="protein sequence ID" value="PMD45675.1"/>
    <property type="molecule type" value="Genomic_DNA"/>
</dbReference>
<keyword evidence="5" id="KW-0443">Lipid metabolism</keyword>
<dbReference type="InterPro" id="IPR050723">
    <property type="entry name" value="CFA/CMAS"/>
</dbReference>
<dbReference type="SUPFAM" id="SSF53335">
    <property type="entry name" value="S-adenosyl-L-methionine-dependent methyltransferases"/>
    <property type="match status" value="1"/>
</dbReference>
<dbReference type="STRING" id="1149755.A0A2J6S4I5"/>
<dbReference type="Gene3D" id="3.40.50.150">
    <property type="entry name" value="Vaccinia Virus protein VP39"/>
    <property type="match status" value="1"/>
</dbReference>
<evidence type="ECO:0000256" key="4">
    <source>
        <dbReference type="ARBA" id="ARBA00022691"/>
    </source>
</evidence>
<organism evidence="6 7">
    <name type="scientific">Hyaloscypha variabilis (strain UAMH 11265 / GT02V1 / F)</name>
    <name type="common">Meliniomyces variabilis</name>
    <dbReference type="NCBI Taxonomy" id="1149755"/>
    <lineage>
        <taxon>Eukaryota</taxon>
        <taxon>Fungi</taxon>
        <taxon>Dikarya</taxon>
        <taxon>Ascomycota</taxon>
        <taxon>Pezizomycotina</taxon>
        <taxon>Leotiomycetes</taxon>
        <taxon>Helotiales</taxon>
        <taxon>Hyaloscyphaceae</taxon>
        <taxon>Hyaloscypha</taxon>
        <taxon>Hyaloscypha variabilis</taxon>
    </lineage>
</organism>
<dbReference type="PIRSF" id="PIRSF003085">
    <property type="entry name" value="CMAS"/>
    <property type="match status" value="1"/>
</dbReference>
<dbReference type="InterPro" id="IPR003333">
    <property type="entry name" value="CMAS"/>
</dbReference>
<dbReference type="Proteomes" id="UP000235786">
    <property type="component" value="Unassembled WGS sequence"/>
</dbReference>
<evidence type="ECO:0000313" key="6">
    <source>
        <dbReference type="EMBL" id="PMD45675.1"/>
    </source>
</evidence>